<evidence type="ECO:0000313" key="2">
    <source>
        <dbReference type="Proteomes" id="UP001460270"/>
    </source>
</evidence>
<sequence>MSTGGSQPWLKSASQLSLGGSSAVFENGIFDWSNSFFEIKKRRQDEEGLISKCEERKKILESVKSRKDELHKEMAQLKEQHLSHNVFLKSKDTDQMLKKAEAE</sequence>
<accession>A0AAW0N9T1</accession>
<protein>
    <submittedName>
        <fullName evidence="1">Uncharacterized protein</fullName>
    </submittedName>
</protein>
<evidence type="ECO:0000313" key="1">
    <source>
        <dbReference type="EMBL" id="KAK7895793.1"/>
    </source>
</evidence>
<dbReference type="Proteomes" id="UP001460270">
    <property type="component" value="Unassembled WGS sequence"/>
</dbReference>
<proteinExistence type="predicted"/>
<reference evidence="2" key="1">
    <citation type="submission" date="2024-04" db="EMBL/GenBank/DDBJ databases">
        <title>Salinicola lusitanus LLJ914,a marine bacterium isolated from the Okinawa Trough.</title>
        <authorList>
            <person name="Li J."/>
        </authorList>
    </citation>
    <scope>NUCLEOTIDE SEQUENCE [LARGE SCALE GENOMIC DNA]</scope>
</reference>
<organism evidence="1 2">
    <name type="scientific">Mugilogobius chulae</name>
    <name type="common">yellowstripe goby</name>
    <dbReference type="NCBI Taxonomy" id="88201"/>
    <lineage>
        <taxon>Eukaryota</taxon>
        <taxon>Metazoa</taxon>
        <taxon>Chordata</taxon>
        <taxon>Craniata</taxon>
        <taxon>Vertebrata</taxon>
        <taxon>Euteleostomi</taxon>
        <taxon>Actinopterygii</taxon>
        <taxon>Neopterygii</taxon>
        <taxon>Teleostei</taxon>
        <taxon>Neoteleostei</taxon>
        <taxon>Acanthomorphata</taxon>
        <taxon>Gobiaria</taxon>
        <taxon>Gobiiformes</taxon>
        <taxon>Gobioidei</taxon>
        <taxon>Gobiidae</taxon>
        <taxon>Gobionellinae</taxon>
        <taxon>Mugilogobius</taxon>
    </lineage>
</organism>
<dbReference type="EMBL" id="JBBPFD010000015">
    <property type="protein sequence ID" value="KAK7895793.1"/>
    <property type="molecule type" value="Genomic_DNA"/>
</dbReference>
<name>A0AAW0N9T1_9GOBI</name>
<gene>
    <name evidence="1" type="ORF">WMY93_021118</name>
</gene>
<comment type="caution">
    <text evidence="1">The sequence shown here is derived from an EMBL/GenBank/DDBJ whole genome shotgun (WGS) entry which is preliminary data.</text>
</comment>
<keyword evidence="2" id="KW-1185">Reference proteome</keyword>
<dbReference type="AlphaFoldDB" id="A0AAW0N9T1"/>